<sequence length="118" mass="13214">MMGKAKDEIMPTGVYIWVDVRDLALAHVKAMEVPEAANKRFFVTAGYFSNKEIAQIIAKNFPQYKNELPTEKTPGGDYPEGGIYKYNNKRVQEVLGIKFRSLEESIVDTVKSLQAVGA</sequence>
<organism evidence="1 2">
    <name type="scientific">Cryomyces antarcticus</name>
    <dbReference type="NCBI Taxonomy" id="329879"/>
    <lineage>
        <taxon>Eukaryota</taxon>
        <taxon>Fungi</taxon>
        <taxon>Dikarya</taxon>
        <taxon>Ascomycota</taxon>
        <taxon>Pezizomycotina</taxon>
        <taxon>Dothideomycetes</taxon>
        <taxon>Dothideomycetes incertae sedis</taxon>
        <taxon>Cryomyces</taxon>
    </lineage>
</organism>
<dbReference type="InterPro" id="IPR036291">
    <property type="entry name" value="NAD(P)-bd_dom_sf"/>
</dbReference>
<evidence type="ECO:0000313" key="1">
    <source>
        <dbReference type="EMBL" id="KAK5200548.1"/>
    </source>
</evidence>
<keyword evidence="2" id="KW-1185">Reference proteome</keyword>
<dbReference type="Gene3D" id="3.40.50.720">
    <property type="entry name" value="NAD(P)-binding Rossmann-like Domain"/>
    <property type="match status" value="1"/>
</dbReference>
<dbReference type="GO" id="GO:0043892">
    <property type="term" value="F:methylglyoxal reductase (NADPH) activity"/>
    <property type="evidence" value="ECO:0007669"/>
    <property type="project" value="UniProtKB-EC"/>
</dbReference>
<proteinExistence type="predicted"/>
<gene>
    <name evidence="1" type="primary">GRP2_1</name>
    <name evidence="1" type="ORF">LTR16_005769</name>
</gene>
<reference evidence="1 2" key="1">
    <citation type="submission" date="2023-08" db="EMBL/GenBank/DDBJ databases">
        <title>Black Yeasts Isolated from many extreme environments.</title>
        <authorList>
            <person name="Coleine C."/>
            <person name="Stajich J.E."/>
            <person name="Selbmann L."/>
        </authorList>
    </citation>
    <scope>NUCLEOTIDE SEQUENCE [LARGE SCALE GENOMIC DNA]</scope>
    <source>
        <strain evidence="1 2">CCFEE 536</strain>
    </source>
</reference>
<protein>
    <submittedName>
        <fullName evidence="1">Glycine-rich RNA-binding protein 2, mitochondrial</fullName>
        <ecNumber evidence="1">1.1.1.283</ecNumber>
    </submittedName>
</protein>
<dbReference type="EMBL" id="JAVRRA010017389">
    <property type="protein sequence ID" value="KAK5200548.1"/>
    <property type="molecule type" value="Genomic_DNA"/>
</dbReference>
<evidence type="ECO:0000313" key="2">
    <source>
        <dbReference type="Proteomes" id="UP001357485"/>
    </source>
</evidence>
<dbReference type="EC" id="1.1.1.283" evidence="1"/>
<keyword evidence="1" id="KW-0560">Oxidoreductase</keyword>
<dbReference type="SUPFAM" id="SSF51735">
    <property type="entry name" value="NAD(P)-binding Rossmann-fold domains"/>
    <property type="match status" value="1"/>
</dbReference>
<dbReference type="Proteomes" id="UP001357485">
    <property type="component" value="Unassembled WGS sequence"/>
</dbReference>
<comment type="caution">
    <text evidence="1">The sequence shown here is derived from an EMBL/GenBank/DDBJ whole genome shotgun (WGS) entry which is preliminary data.</text>
</comment>
<accession>A0ABR0LM89</accession>
<name>A0ABR0LM89_9PEZI</name>